<evidence type="ECO:0000313" key="1">
    <source>
        <dbReference type="EnsemblMetazoa" id="RPRC003534-PA"/>
    </source>
</evidence>
<dbReference type="EMBL" id="ACPB03000320">
    <property type="status" value="NOT_ANNOTATED_CDS"/>
    <property type="molecule type" value="Genomic_DNA"/>
</dbReference>
<proteinExistence type="predicted"/>
<dbReference type="InterPro" id="IPR004119">
    <property type="entry name" value="EcKL"/>
</dbReference>
<evidence type="ECO:0000313" key="2">
    <source>
        <dbReference type="Proteomes" id="UP000015103"/>
    </source>
</evidence>
<dbReference type="SUPFAM" id="SSF56112">
    <property type="entry name" value="Protein kinase-like (PK-like)"/>
    <property type="match status" value="1"/>
</dbReference>
<accession>T1HHL1</accession>
<dbReference type="Pfam" id="PF02958">
    <property type="entry name" value="EcKL"/>
    <property type="match status" value="1"/>
</dbReference>
<dbReference type="HOGENOM" id="CLU_1340532_0_0_1"/>
<dbReference type="PANTHER" id="PTHR11012">
    <property type="entry name" value="PROTEIN KINASE-LIKE DOMAIN-CONTAINING"/>
    <property type="match status" value="1"/>
</dbReference>
<dbReference type="InParanoid" id="T1HHL1"/>
<dbReference type="PANTHER" id="PTHR11012:SF13">
    <property type="entry name" value="CHK KINASE-LIKE DOMAIN-CONTAINING PROTEIN-RELATED"/>
    <property type="match status" value="1"/>
</dbReference>
<keyword evidence="2" id="KW-1185">Reference proteome</keyword>
<dbReference type="AlphaFoldDB" id="T1HHL1"/>
<dbReference type="InterPro" id="IPR011009">
    <property type="entry name" value="Kinase-like_dom_sf"/>
</dbReference>
<reference evidence="1" key="1">
    <citation type="submission" date="2015-05" db="UniProtKB">
        <authorList>
            <consortium name="EnsemblMetazoa"/>
        </authorList>
    </citation>
    <scope>IDENTIFICATION</scope>
</reference>
<name>T1HHL1_RHOPR</name>
<dbReference type="VEuPathDB" id="VectorBase:RPRC003534"/>
<dbReference type="Proteomes" id="UP000015103">
    <property type="component" value="Unassembled WGS sequence"/>
</dbReference>
<sequence length="205" mass="23532">MESEYLETILRCHYQERTIDKVLWIKSEPAVPSGQNFLSRVTRVKVGVVLGSGAKRTVSVVVKEALETVAGHWTINSGLFLFETKIFTNVLSKMTDLMYEFGDKREQLWANLIAHRQKTIVFEDLKEANYKLDDPHQCLDLAHAKLVIRSMARLHAMSRVLIQRNELSANDVQPYSLLVDKDFANKVWGNGLKILSNEMKRWGLE</sequence>
<dbReference type="OMA" id="GHWTINS"/>
<dbReference type="EnsemblMetazoa" id="RPRC003534-RA">
    <property type="protein sequence ID" value="RPRC003534-PA"/>
    <property type="gene ID" value="RPRC003534"/>
</dbReference>
<organism evidence="1 2">
    <name type="scientific">Rhodnius prolixus</name>
    <name type="common">Triatomid bug</name>
    <dbReference type="NCBI Taxonomy" id="13249"/>
    <lineage>
        <taxon>Eukaryota</taxon>
        <taxon>Metazoa</taxon>
        <taxon>Ecdysozoa</taxon>
        <taxon>Arthropoda</taxon>
        <taxon>Hexapoda</taxon>
        <taxon>Insecta</taxon>
        <taxon>Pterygota</taxon>
        <taxon>Neoptera</taxon>
        <taxon>Paraneoptera</taxon>
        <taxon>Hemiptera</taxon>
        <taxon>Heteroptera</taxon>
        <taxon>Panheteroptera</taxon>
        <taxon>Cimicomorpha</taxon>
        <taxon>Reduviidae</taxon>
        <taxon>Triatominae</taxon>
        <taxon>Rhodnius</taxon>
    </lineage>
</organism>
<protein>
    <submittedName>
        <fullName evidence="1">Uncharacterized protein</fullName>
    </submittedName>
</protein>